<evidence type="ECO:0000256" key="2">
    <source>
        <dbReference type="ARBA" id="ARBA00023136"/>
    </source>
</evidence>
<evidence type="ECO:0000256" key="1">
    <source>
        <dbReference type="ARBA" id="ARBA00004370"/>
    </source>
</evidence>
<feature type="domain" description="Beta-lactamase-related" evidence="3">
    <location>
        <begin position="23"/>
        <end position="315"/>
    </location>
</feature>
<evidence type="ECO:0000313" key="5">
    <source>
        <dbReference type="Proteomes" id="UP000028703"/>
    </source>
</evidence>
<protein>
    <recommendedName>
        <fullName evidence="3">Beta-lactamase-related domain-containing protein</fullName>
    </recommendedName>
</protein>
<organism evidence="4 5">
    <name type="scientific">Chryseobacterium luteum</name>
    <dbReference type="NCBI Taxonomy" id="421531"/>
    <lineage>
        <taxon>Bacteria</taxon>
        <taxon>Pseudomonadati</taxon>
        <taxon>Bacteroidota</taxon>
        <taxon>Flavobacteriia</taxon>
        <taxon>Flavobacteriales</taxon>
        <taxon>Weeksellaceae</taxon>
        <taxon>Chryseobacterium group</taxon>
        <taxon>Chryseobacterium</taxon>
    </lineage>
</organism>
<sequence>MGQSDIHKIINNEYDNGHFNGTVLYKDGKQFVKINKGFSNMQFDVEINNKSRFPIASITKLFTSIAILQLQEKGLIGFNDKIGKFIPDLPENCKDITIRDLLTHYSRLENEPIKAVINKYSIDDYINNFVHKSSNDTLKFNYNNVDFILLSKAIENITKKEFSKSVMDLIITPLKMENTGFVNENEVIKNLAYGYHNYSFGEGVKGAPLFNDMRYISNYYGAGAIYSNTDDLYKLLLALKDNKLISEKSKLQFLLKPQTNDYIDWLSGMPTFGFYFDEKQNVYRRSGNIDGFNSEIIADKNFDKILIIICNTDTADLMNLANKIYFKVKD</sequence>
<dbReference type="eggNOG" id="COG1680">
    <property type="taxonomic scope" value="Bacteria"/>
</dbReference>
<evidence type="ECO:0000313" key="4">
    <source>
        <dbReference type="EMBL" id="KFF00019.1"/>
    </source>
</evidence>
<dbReference type="STRING" id="421531.IX38_18120"/>
<keyword evidence="2" id="KW-0472">Membrane</keyword>
<dbReference type="InterPro" id="IPR050491">
    <property type="entry name" value="AmpC-like"/>
</dbReference>
<dbReference type="EMBL" id="JPRO01000019">
    <property type="protein sequence ID" value="KFF00019.1"/>
    <property type="molecule type" value="Genomic_DNA"/>
</dbReference>
<proteinExistence type="predicted"/>
<comment type="caution">
    <text evidence="4">The sequence shown here is derived from an EMBL/GenBank/DDBJ whole genome shotgun (WGS) entry which is preliminary data.</text>
</comment>
<dbReference type="AlphaFoldDB" id="A0A085Z6F5"/>
<dbReference type="Proteomes" id="UP000028703">
    <property type="component" value="Unassembled WGS sequence"/>
</dbReference>
<gene>
    <name evidence="4" type="ORF">IX38_18120</name>
</gene>
<accession>A0A085Z6F5</accession>
<dbReference type="GO" id="GO:0016020">
    <property type="term" value="C:membrane"/>
    <property type="evidence" value="ECO:0007669"/>
    <property type="project" value="UniProtKB-SubCell"/>
</dbReference>
<evidence type="ECO:0000259" key="3">
    <source>
        <dbReference type="Pfam" id="PF00144"/>
    </source>
</evidence>
<dbReference type="PANTHER" id="PTHR46825">
    <property type="entry name" value="D-ALANYL-D-ALANINE-CARBOXYPEPTIDASE/ENDOPEPTIDASE AMPH"/>
    <property type="match status" value="1"/>
</dbReference>
<dbReference type="InterPro" id="IPR001466">
    <property type="entry name" value="Beta-lactam-related"/>
</dbReference>
<keyword evidence="5" id="KW-1185">Reference proteome</keyword>
<reference evidence="4 5" key="1">
    <citation type="submission" date="2014-07" db="EMBL/GenBank/DDBJ databases">
        <title>Genome of Chryseobacterium luteum DSM 18605.</title>
        <authorList>
            <person name="Stropko S.J."/>
            <person name="Pipes S.E."/>
            <person name="Newman J.D."/>
        </authorList>
    </citation>
    <scope>NUCLEOTIDE SEQUENCE [LARGE SCALE GENOMIC DNA]</scope>
    <source>
        <strain evidence="4 5">DSM 18605</strain>
    </source>
</reference>
<dbReference type="SUPFAM" id="SSF56601">
    <property type="entry name" value="beta-lactamase/transpeptidase-like"/>
    <property type="match status" value="1"/>
</dbReference>
<dbReference type="Pfam" id="PF00144">
    <property type="entry name" value="Beta-lactamase"/>
    <property type="match status" value="1"/>
</dbReference>
<dbReference type="PANTHER" id="PTHR46825:SF11">
    <property type="entry name" value="PENICILLIN-BINDING PROTEIN 4"/>
    <property type="match status" value="1"/>
</dbReference>
<dbReference type="Gene3D" id="3.40.710.10">
    <property type="entry name" value="DD-peptidase/beta-lactamase superfamily"/>
    <property type="match status" value="1"/>
</dbReference>
<comment type="subcellular location">
    <subcellularLocation>
        <location evidence="1">Membrane</location>
    </subcellularLocation>
</comment>
<dbReference type="InterPro" id="IPR012338">
    <property type="entry name" value="Beta-lactam/transpept-like"/>
</dbReference>
<name>A0A085Z6F5_9FLAO</name>